<proteinExistence type="inferred from homology"/>
<keyword evidence="3" id="KW-0106">Calcium</keyword>
<dbReference type="InterPro" id="IPR012677">
    <property type="entry name" value="Nucleotide-bd_a/b_plait_sf"/>
</dbReference>
<dbReference type="GO" id="GO:0005509">
    <property type="term" value="F:calcium ion binding"/>
    <property type="evidence" value="ECO:0007669"/>
    <property type="project" value="InterPro"/>
</dbReference>
<dbReference type="CDD" id="cd00051">
    <property type="entry name" value="EFh"/>
    <property type="match status" value="1"/>
</dbReference>
<dbReference type="Proteomes" id="UP000030758">
    <property type="component" value="Unassembled WGS sequence"/>
</dbReference>
<dbReference type="Pfam" id="PF10309">
    <property type="entry name" value="NCBP3"/>
    <property type="match status" value="1"/>
</dbReference>
<dbReference type="Gene3D" id="1.10.238.10">
    <property type="entry name" value="EF-hand"/>
    <property type="match status" value="2"/>
</dbReference>
<protein>
    <recommendedName>
        <fullName evidence="2">Nuclear cap-binding protein subunit 3</fullName>
    </recommendedName>
</protein>
<dbReference type="FunFam" id="1.10.238.10:FF:000001">
    <property type="entry name" value="Calmodulin 1"/>
    <property type="match status" value="1"/>
</dbReference>
<dbReference type="PANTHER" id="PTHR16291:SF0">
    <property type="entry name" value="NUCLEAR CAP-BINDING PROTEIN SUBUNIT 3"/>
    <property type="match status" value="1"/>
</dbReference>
<dbReference type="EMBL" id="KL367577">
    <property type="protein sequence ID" value="KFD63287.1"/>
    <property type="molecule type" value="Genomic_DNA"/>
</dbReference>
<evidence type="ECO:0000259" key="4">
    <source>
        <dbReference type="PROSITE" id="PS50222"/>
    </source>
</evidence>
<dbReference type="AlphaFoldDB" id="A0A085N1E1"/>
<feature type="domain" description="EF-hand" evidence="4">
    <location>
        <begin position="385"/>
        <end position="420"/>
    </location>
</feature>
<evidence type="ECO:0000256" key="1">
    <source>
        <dbReference type="ARBA" id="ARBA00006069"/>
    </source>
</evidence>
<organism evidence="5">
    <name type="scientific">Trichuris suis</name>
    <name type="common">pig whipworm</name>
    <dbReference type="NCBI Taxonomy" id="68888"/>
    <lineage>
        <taxon>Eukaryota</taxon>
        <taxon>Metazoa</taxon>
        <taxon>Ecdysozoa</taxon>
        <taxon>Nematoda</taxon>
        <taxon>Enoplea</taxon>
        <taxon>Dorylaimia</taxon>
        <taxon>Trichinellida</taxon>
        <taxon>Trichuridae</taxon>
        <taxon>Trichuris</taxon>
    </lineage>
</organism>
<feature type="domain" description="EF-hand" evidence="4">
    <location>
        <begin position="312"/>
        <end position="347"/>
    </location>
</feature>
<evidence type="ECO:0000256" key="3">
    <source>
        <dbReference type="ARBA" id="ARBA00022837"/>
    </source>
</evidence>
<evidence type="ECO:0000256" key="2">
    <source>
        <dbReference type="ARBA" id="ARBA00019876"/>
    </source>
</evidence>
<gene>
    <name evidence="5" type="ORF">M514_10836</name>
</gene>
<dbReference type="GO" id="GO:0000340">
    <property type="term" value="F:RNA 7-methylguanosine cap binding"/>
    <property type="evidence" value="ECO:0007669"/>
    <property type="project" value="InterPro"/>
</dbReference>
<dbReference type="InterPro" id="IPR011992">
    <property type="entry name" value="EF-hand-dom_pair"/>
</dbReference>
<dbReference type="PANTHER" id="PTHR16291">
    <property type="entry name" value="NUCLEAR CAP-BINDING PROTEIN SUBUNIT 3"/>
    <property type="match status" value="1"/>
</dbReference>
<name>A0A085N1E1_9BILA</name>
<dbReference type="PROSITE" id="PS50222">
    <property type="entry name" value="EF_HAND_2"/>
    <property type="match status" value="2"/>
</dbReference>
<dbReference type="InterPro" id="IPR018247">
    <property type="entry name" value="EF_Hand_1_Ca_BS"/>
</dbReference>
<dbReference type="Gene3D" id="3.30.70.330">
    <property type="match status" value="1"/>
</dbReference>
<dbReference type="InterPro" id="IPR019416">
    <property type="entry name" value="NCBP3"/>
</dbReference>
<dbReference type="GO" id="GO:0005634">
    <property type="term" value="C:nucleus"/>
    <property type="evidence" value="ECO:0007669"/>
    <property type="project" value="TreeGrafter"/>
</dbReference>
<reference evidence="5" key="1">
    <citation type="journal article" date="2014" name="Nat. Genet.">
        <title>Genome and transcriptome of the porcine whipworm Trichuris suis.</title>
        <authorList>
            <person name="Jex A.R."/>
            <person name="Nejsum P."/>
            <person name="Schwarz E.M."/>
            <person name="Hu L."/>
            <person name="Young N.D."/>
            <person name="Hall R.S."/>
            <person name="Korhonen P.K."/>
            <person name="Liao S."/>
            <person name="Thamsborg S."/>
            <person name="Xia J."/>
            <person name="Xu P."/>
            <person name="Wang S."/>
            <person name="Scheerlinck J.P."/>
            <person name="Hofmann A."/>
            <person name="Sternberg P.W."/>
            <person name="Wang J."/>
            <person name="Gasser R.B."/>
        </authorList>
    </citation>
    <scope>NUCLEOTIDE SEQUENCE [LARGE SCALE GENOMIC DNA]</scope>
    <source>
        <strain evidence="5">DCEP-RM93F</strain>
    </source>
</reference>
<comment type="similarity">
    <text evidence="1">Belongs to the NCBP3 family.</text>
</comment>
<dbReference type="Pfam" id="PF13499">
    <property type="entry name" value="EF-hand_7"/>
    <property type="match status" value="1"/>
</dbReference>
<evidence type="ECO:0000313" key="5">
    <source>
        <dbReference type="EMBL" id="KFD63287.1"/>
    </source>
</evidence>
<dbReference type="SMART" id="SM00054">
    <property type="entry name" value="EFh"/>
    <property type="match status" value="3"/>
</dbReference>
<dbReference type="SUPFAM" id="SSF47473">
    <property type="entry name" value="EF-hand"/>
    <property type="match status" value="1"/>
</dbReference>
<accession>A0A085N1E1</accession>
<dbReference type="GO" id="GO:0003729">
    <property type="term" value="F:mRNA binding"/>
    <property type="evidence" value="ECO:0007669"/>
    <property type="project" value="InterPro"/>
</dbReference>
<dbReference type="PROSITE" id="PS00018">
    <property type="entry name" value="EF_HAND_1"/>
    <property type="match status" value="2"/>
</dbReference>
<sequence length="477" mass="53938">MSLLSQKYLAAFVIDENAIVIVENGARGCCESFEGQSFADLKALYRYFAISPDDSAKYRMNALHLIGVSEMSTLDIEMFLEKFSPFRIEWINDNSCNVVFESEETAAQCMMAIGSPPENDDGACSSAEFCWVAYHPNGYQLLIRFAELRDVKCPKAYVRSKYFRLHGNPRLGGIRGFVSKEMKRKILQDPALLEKIKRLERGEPSGLYDGAPVGDQETTTDKAGGKIVVKRSHGMRMHANSVEEHKAEKRRSANKQPHYDLRQLLESKRAALRERKEDELKFANDNRRNRLDVGAAYESSSFLQATFHMCSLNLTQWEEAFRGLDTNGNGVVTPRDISVRMMRLGIPHSIDDLAFAVREIAGDGSEEVDFNTLIPLFTYQAEAEEDTVELRETFNIFDRNGDGYITTTELKQVLDDLGDPVSDEDVRNIIASTDSDQDGLINFEDNERKRKDKLLPGSESVQVRRRRCALNEAAVVH</sequence>
<dbReference type="InterPro" id="IPR002048">
    <property type="entry name" value="EF_hand_dom"/>
</dbReference>